<evidence type="ECO:0000259" key="7">
    <source>
        <dbReference type="PROSITE" id="PS51186"/>
    </source>
</evidence>
<dbReference type="InterPro" id="IPR016181">
    <property type="entry name" value="Acyl_CoA_acyltransferase"/>
</dbReference>
<dbReference type="GO" id="GO:0016747">
    <property type="term" value="F:acyltransferase activity, transferring groups other than amino-acyl groups"/>
    <property type="evidence" value="ECO:0007669"/>
    <property type="project" value="InterPro"/>
</dbReference>
<keyword evidence="6" id="KW-0961">Cell wall biogenesis/degradation</keyword>
<dbReference type="GO" id="GO:0016874">
    <property type="term" value="F:ligase activity"/>
    <property type="evidence" value="ECO:0007669"/>
    <property type="project" value="UniProtKB-KW"/>
</dbReference>
<evidence type="ECO:0000313" key="8">
    <source>
        <dbReference type="EMBL" id="VAW32326.1"/>
    </source>
</evidence>
<name>A0A3B0VJP5_9ZZZZ</name>
<protein>
    <submittedName>
        <fullName evidence="8">tRNA-dependent lipid II--amino acid ligase</fullName>
    </submittedName>
</protein>
<keyword evidence="8" id="KW-0436">Ligase</keyword>
<evidence type="ECO:0000256" key="6">
    <source>
        <dbReference type="ARBA" id="ARBA00023316"/>
    </source>
</evidence>
<dbReference type="PANTHER" id="PTHR36174:SF1">
    <property type="entry name" value="LIPID II:GLYCINE GLYCYLTRANSFERASE"/>
    <property type="match status" value="1"/>
</dbReference>
<dbReference type="Gene3D" id="3.40.630.30">
    <property type="match status" value="1"/>
</dbReference>
<dbReference type="PROSITE" id="PS51186">
    <property type="entry name" value="GNAT"/>
    <property type="match status" value="1"/>
</dbReference>
<keyword evidence="4" id="KW-0573">Peptidoglycan synthesis</keyword>
<proteinExistence type="inferred from homology"/>
<evidence type="ECO:0000256" key="1">
    <source>
        <dbReference type="ARBA" id="ARBA00009943"/>
    </source>
</evidence>
<keyword evidence="5" id="KW-0012">Acyltransferase</keyword>
<accession>A0A3B0VJP5</accession>
<dbReference type="PANTHER" id="PTHR36174">
    <property type="entry name" value="LIPID II:GLYCINE GLYCYLTRANSFERASE"/>
    <property type="match status" value="1"/>
</dbReference>
<feature type="domain" description="N-acetyltransferase" evidence="7">
    <location>
        <begin position="1"/>
        <end position="137"/>
    </location>
</feature>
<reference evidence="8" key="1">
    <citation type="submission" date="2018-06" db="EMBL/GenBank/DDBJ databases">
        <authorList>
            <person name="Zhirakovskaya E."/>
        </authorList>
    </citation>
    <scope>NUCLEOTIDE SEQUENCE</scope>
</reference>
<keyword evidence="2" id="KW-0808">Transferase</keyword>
<evidence type="ECO:0000256" key="3">
    <source>
        <dbReference type="ARBA" id="ARBA00022960"/>
    </source>
</evidence>
<sequence>MYAETAVRDGFGIRPSAYYLDAWRSFQQAGMGHLLIAEFEGDPVAAVYLIRFGQRVIYMYGASTHKERQRMPNYLLQWEAIRWAKAQGCTVYDLWGAPDNFDKSDRLWGVWRFKAGFNGQVVRHIGAWDYPVRPLLYHLYTVALPKYLNYLRTRKNKAERK</sequence>
<dbReference type="EMBL" id="UOEU01000346">
    <property type="protein sequence ID" value="VAW32326.1"/>
    <property type="molecule type" value="Genomic_DNA"/>
</dbReference>
<dbReference type="GO" id="GO:0008360">
    <property type="term" value="P:regulation of cell shape"/>
    <property type="evidence" value="ECO:0007669"/>
    <property type="project" value="UniProtKB-KW"/>
</dbReference>
<keyword evidence="3" id="KW-0133">Cell shape</keyword>
<dbReference type="AlphaFoldDB" id="A0A3B0VJP5"/>
<dbReference type="GO" id="GO:0009252">
    <property type="term" value="P:peptidoglycan biosynthetic process"/>
    <property type="evidence" value="ECO:0007669"/>
    <property type="project" value="UniProtKB-KW"/>
</dbReference>
<evidence type="ECO:0000256" key="4">
    <source>
        <dbReference type="ARBA" id="ARBA00022984"/>
    </source>
</evidence>
<organism evidence="8">
    <name type="scientific">hydrothermal vent metagenome</name>
    <dbReference type="NCBI Taxonomy" id="652676"/>
    <lineage>
        <taxon>unclassified sequences</taxon>
        <taxon>metagenomes</taxon>
        <taxon>ecological metagenomes</taxon>
    </lineage>
</organism>
<dbReference type="InterPro" id="IPR000182">
    <property type="entry name" value="GNAT_dom"/>
</dbReference>
<dbReference type="GO" id="GO:0016755">
    <property type="term" value="F:aminoacyltransferase activity"/>
    <property type="evidence" value="ECO:0007669"/>
    <property type="project" value="InterPro"/>
</dbReference>
<dbReference type="SUPFAM" id="SSF55729">
    <property type="entry name" value="Acyl-CoA N-acyltransferases (Nat)"/>
    <property type="match status" value="1"/>
</dbReference>
<dbReference type="PROSITE" id="PS51191">
    <property type="entry name" value="FEMABX"/>
    <property type="match status" value="1"/>
</dbReference>
<dbReference type="GO" id="GO:0071555">
    <property type="term" value="P:cell wall organization"/>
    <property type="evidence" value="ECO:0007669"/>
    <property type="project" value="UniProtKB-KW"/>
</dbReference>
<evidence type="ECO:0000256" key="5">
    <source>
        <dbReference type="ARBA" id="ARBA00023315"/>
    </source>
</evidence>
<dbReference type="InterPro" id="IPR003447">
    <property type="entry name" value="FEMABX"/>
</dbReference>
<dbReference type="Pfam" id="PF02388">
    <property type="entry name" value="FemAB"/>
    <property type="match status" value="1"/>
</dbReference>
<evidence type="ECO:0000256" key="2">
    <source>
        <dbReference type="ARBA" id="ARBA00022679"/>
    </source>
</evidence>
<comment type="similarity">
    <text evidence="1">Belongs to the FemABX family.</text>
</comment>
<dbReference type="InterPro" id="IPR050644">
    <property type="entry name" value="PG_Glycine_Bridge_Synth"/>
</dbReference>
<gene>
    <name evidence="8" type="ORF">MNBD_CHLOROFLEXI01-24</name>
</gene>